<evidence type="ECO:0000313" key="1">
    <source>
        <dbReference type="EMBL" id="RGE68514.1"/>
    </source>
</evidence>
<dbReference type="EMBL" id="QVLU01000020">
    <property type="protein sequence ID" value="RGE68514.1"/>
    <property type="molecule type" value="Genomic_DNA"/>
</dbReference>
<dbReference type="AlphaFoldDB" id="A0A3E3IN86"/>
<reference evidence="1 2" key="1">
    <citation type="submission" date="2018-08" db="EMBL/GenBank/DDBJ databases">
        <title>A genome reference for cultivated species of the human gut microbiota.</title>
        <authorList>
            <person name="Zou Y."/>
            <person name="Xue W."/>
            <person name="Luo G."/>
        </authorList>
    </citation>
    <scope>NUCLEOTIDE SEQUENCE [LARGE SCALE GENOMIC DNA]</scope>
    <source>
        <strain evidence="1 2">AF26-4BH</strain>
    </source>
</reference>
<proteinExistence type="predicted"/>
<sequence length="80" mass="9012">MYFGADYGCRILHAVFCMPTVSNSRRGLPVRPENIFPDMLPAGFCFILAQSVRFYHLVLHLLLSSPSLYFTPRASAVALF</sequence>
<protein>
    <submittedName>
        <fullName evidence="1">Uncharacterized protein</fullName>
    </submittedName>
</protein>
<dbReference type="Proteomes" id="UP000261166">
    <property type="component" value="Unassembled WGS sequence"/>
</dbReference>
<comment type="caution">
    <text evidence="1">The sequence shown here is derived from an EMBL/GenBank/DDBJ whole genome shotgun (WGS) entry which is preliminary data.</text>
</comment>
<organism evidence="1 2">
    <name type="scientific">Eisenbergiella massiliensis</name>
    <dbReference type="NCBI Taxonomy" id="1720294"/>
    <lineage>
        <taxon>Bacteria</taxon>
        <taxon>Bacillati</taxon>
        <taxon>Bacillota</taxon>
        <taxon>Clostridia</taxon>
        <taxon>Lachnospirales</taxon>
        <taxon>Lachnospiraceae</taxon>
        <taxon>Eisenbergiella</taxon>
    </lineage>
</organism>
<name>A0A3E3IN86_9FIRM</name>
<gene>
    <name evidence="1" type="ORF">DWY69_20020</name>
</gene>
<evidence type="ECO:0000313" key="2">
    <source>
        <dbReference type="Proteomes" id="UP000261166"/>
    </source>
</evidence>
<accession>A0A3E3IN86</accession>